<dbReference type="EMBL" id="CAJNOK010004863">
    <property type="protein sequence ID" value="CAF0952088.1"/>
    <property type="molecule type" value="Genomic_DNA"/>
</dbReference>
<reference evidence="2" key="1">
    <citation type="submission" date="2021-02" db="EMBL/GenBank/DDBJ databases">
        <authorList>
            <person name="Nowell W R."/>
        </authorList>
    </citation>
    <scope>NUCLEOTIDE SEQUENCE</scope>
</reference>
<organism evidence="2 3">
    <name type="scientific">Didymodactylos carnosus</name>
    <dbReference type="NCBI Taxonomy" id="1234261"/>
    <lineage>
        <taxon>Eukaryota</taxon>
        <taxon>Metazoa</taxon>
        <taxon>Spiralia</taxon>
        <taxon>Gnathifera</taxon>
        <taxon>Rotifera</taxon>
        <taxon>Eurotatoria</taxon>
        <taxon>Bdelloidea</taxon>
        <taxon>Philodinida</taxon>
        <taxon>Philodinidae</taxon>
        <taxon>Didymodactylos</taxon>
    </lineage>
</organism>
<dbReference type="Proteomes" id="UP000677228">
    <property type="component" value="Unassembled WGS sequence"/>
</dbReference>
<evidence type="ECO:0000313" key="2">
    <source>
        <dbReference type="EMBL" id="CAF3726122.1"/>
    </source>
</evidence>
<comment type="caution">
    <text evidence="2">The sequence shown here is derived from an EMBL/GenBank/DDBJ whole genome shotgun (WGS) entry which is preliminary data.</text>
</comment>
<dbReference type="AlphaFoldDB" id="A0A8S2I7C2"/>
<gene>
    <name evidence="1" type="ORF">OVA965_LOCUS12209</name>
    <name evidence="2" type="ORF">TMI583_LOCUS12213</name>
</gene>
<evidence type="ECO:0000313" key="3">
    <source>
        <dbReference type="Proteomes" id="UP000682733"/>
    </source>
</evidence>
<protein>
    <submittedName>
        <fullName evidence="2">Uncharacterized protein</fullName>
    </submittedName>
</protein>
<accession>A0A8S2I7C2</accession>
<sequence length="143" mass="15619">MISGADILNQHQTKWTCAITTNEVLEEQQLMSNKLKNELKRAIYDGVCSSKGWLREGLFCQLSCTIANAYSGLRGGGDGRDGALRSSLHIFAQQKAKQQKPAKLPTTIPTIDPVLSLLPSDILLVVVLARMVEPEIFVAVAPQ</sequence>
<dbReference type="EMBL" id="CAJOBA010004868">
    <property type="protein sequence ID" value="CAF3726122.1"/>
    <property type="molecule type" value="Genomic_DNA"/>
</dbReference>
<dbReference type="Proteomes" id="UP000682733">
    <property type="component" value="Unassembled WGS sequence"/>
</dbReference>
<evidence type="ECO:0000313" key="1">
    <source>
        <dbReference type="EMBL" id="CAF0952088.1"/>
    </source>
</evidence>
<proteinExistence type="predicted"/>
<name>A0A8S2I7C2_9BILA</name>